<comment type="caution">
    <text evidence="1">The sequence shown here is derived from an EMBL/GenBank/DDBJ whole genome shotgun (WGS) entry which is preliminary data.</text>
</comment>
<evidence type="ECO:0000313" key="2">
    <source>
        <dbReference type="Proteomes" id="UP001190700"/>
    </source>
</evidence>
<sequence length="116" mass="13215">MCCEDRMVVTRAIPTIAGENFKMDDWHFGHSASRRFGSGHPRELRKRVHPGGFDFEDEVNFKGQRNETLRQPSKSMIASNQKLERQAAMKQDTVLSMVALKVPTMDQGLVHPTPMM</sequence>
<gene>
    <name evidence="1" type="ORF">CYMTET_10064</name>
</gene>
<accession>A0AAE0LED6</accession>
<reference evidence="1 2" key="1">
    <citation type="journal article" date="2015" name="Genome Biol. Evol.">
        <title>Comparative Genomics of a Bacterivorous Green Alga Reveals Evolutionary Causalities and Consequences of Phago-Mixotrophic Mode of Nutrition.</title>
        <authorList>
            <person name="Burns J.A."/>
            <person name="Paasch A."/>
            <person name="Narechania A."/>
            <person name="Kim E."/>
        </authorList>
    </citation>
    <scope>NUCLEOTIDE SEQUENCE [LARGE SCALE GENOMIC DNA]</scope>
    <source>
        <strain evidence="1 2">PLY_AMNH</strain>
    </source>
</reference>
<dbReference type="Proteomes" id="UP001190700">
    <property type="component" value="Unassembled WGS sequence"/>
</dbReference>
<dbReference type="AlphaFoldDB" id="A0AAE0LED6"/>
<dbReference type="EMBL" id="LGRX02003475">
    <property type="protein sequence ID" value="KAK3282183.1"/>
    <property type="molecule type" value="Genomic_DNA"/>
</dbReference>
<evidence type="ECO:0000313" key="1">
    <source>
        <dbReference type="EMBL" id="KAK3282183.1"/>
    </source>
</evidence>
<protein>
    <submittedName>
        <fullName evidence="1">Uncharacterized protein</fullName>
    </submittedName>
</protein>
<name>A0AAE0LED6_9CHLO</name>
<proteinExistence type="predicted"/>
<keyword evidence="2" id="KW-1185">Reference proteome</keyword>
<organism evidence="1 2">
    <name type="scientific">Cymbomonas tetramitiformis</name>
    <dbReference type="NCBI Taxonomy" id="36881"/>
    <lineage>
        <taxon>Eukaryota</taxon>
        <taxon>Viridiplantae</taxon>
        <taxon>Chlorophyta</taxon>
        <taxon>Pyramimonadophyceae</taxon>
        <taxon>Pyramimonadales</taxon>
        <taxon>Pyramimonadaceae</taxon>
        <taxon>Cymbomonas</taxon>
    </lineage>
</organism>